<name>M7ZLW5_TRIUA</name>
<feature type="compositionally biased region" description="Pro residues" evidence="1">
    <location>
        <begin position="1"/>
        <end position="11"/>
    </location>
</feature>
<dbReference type="OMA" id="IVICQIK"/>
<evidence type="ECO:0000313" key="3">
    <source>
        <dbReference type="EMBL" id="EMS64243.1"/>
    </source>
</evidence>
<proteinExistence type="predicted"/>
<dbReference type="GO" id="GO:0016779">
    <property type="term" value="F:nucleotidyltransferase activity"/>
    <property type="evidence" value="ECO:0007669"/>
    <property type="project" value="TreeGrafter"/>
</dbReference>
<feature type="compositionally biased region" description="Low complexity" evidence="1">
    <location>
        <begin position="12"/>
        <end position="22"/>
    </location>
</feature>
<dbReference type="GO" id="GO:0031123">
    <property type="term" value="P:RNA 3'-end processing"/>
    <property type="evidence" value="ECO:0007669"/>
    <property type="project" value="TreeGrafter"/>
</dbReference>
<reference evidence="3" key="1">
    <citation type="journal article" date="2013" name="Nature">
        <title>Draft genome of the wheat A-genome progenitor Triticum urartu.</title>
        <authorList>
            <person name="Ling H.Q."/>
            <person name="Zhao S."/>
            <person name="Liu D."/>
            <person name="Wang J."/>
            <person name="Sun H."/>
            <person name="Zhang C."/>
            <person name="Fan H."/>
            <person name="Li D."/>
            <person name="Dong L."/>
            <person name="Tao Y."/>
            <person name="Gao C."/>
            <person name="Wu H."/>
            <person name="Li Y."/>
            <person name="Cui Y."/>
            <person name="Guo X."/>
            <person name="Zheng S."/>
            <person name="Wang B."/>
            <person name="Yu K."/>
            <person name="Liang Q."/>
            <person name="Yang W."/>
            <person name="Lou X."/>
            <person name="Chen J."/>
            <person name="Feng M."/>
            <person name="Jian J."/>
            <person name="Zhang X."/>
            <person name="Luo G."/>
            <person name="Jiang Y."/>
            <person name="Liu J."/>
            <person name="Wang Z."/>
            <person name="Sha Y."/>
            <person name="Zhang B."/>
            <person name="Wu H."/>
            <person name="Tang D."/>
            <person name="Shen Q."/>
            <person name="Xue P."/>
            <person name="Zou S."/>
            <person name="Wang X."/>
            <person name="Liu X."/>
            <person name="Wang F."/>
            <person name="Yang Y."/>
            <person name="An X."/>
            <person name="Dong Z."/>
            <person name="Zhang K."/>
            <person name="Zhang X."/>
            <person name="Luo M.C."/>
            <person name="Dvorak J."/>
            <person name="Tong Y."/>
            <person name="Wang J."/>
            <person name="Yang H."/>
            <person name="Li Z."/>
            <person name="Wang D."/>
            <person name="Zhang A."/>
            <person name="Wang J."/>
        </authorList>
    </citation>
    <scope>NUCLEOTIDE SEQUENCE</scope>
</reference>
<evidence type="ECO:0000259" key="2">
    <source>
        <dbReference type="Pfam" id="PF22600"/>
    </source>
</evidence>
<dbReference type="SUPFAM" id="SSF81631">
    <property type="entry name" value="PAP/OAS1 substrate-binding domain"/>
    <property type="match status" value="1"/>
</dbReference>
<dbReference type="Gene3D" id="3.30.460.10">
    <property type="entry name" value="Beta Polymerase, domain 2"/>
    <property type="match status" value="1"/>
</dbReference>
<dbReference type="InterPro" id="IPR054708">
    <property type="entry name" value="MTPAP-like_central"/>
</dbReference>
<dbReference type="eggNOG" id="KOG2277">
    <property type="taxonomic scope" value="Eukaryota"/>
</dbReference>
<accession>M7ZLW5</accession>
<feature type="region of interest" description="Disordered" evidence="1">
    <location>
        <begin position="1"/>
        <end position="36"/>
    </location>
</feature>
<dbReference type="PANTHER" id="PTHR12271">
    <property type="entry name" value="POLY A POLYMERASE CID PAP -RELATED"/>
    <property type="match status" value="1"/>
</dbReference>
<dbReference type="PANTHER" id="PTHR12271:SF114">
    <property type="entry name" value="OS09G0570600 PROTEIN"/>
    <property type="match status" value="1"/>
</dbReference>
<dbReference type="AlphaFoldDB" id="M7ZLW5"/>
<dbReference type="SUPFAM" id="SSF81301">
    <property type="entry name" value="Nucleotidyltransferase"/>
    <property type="match status" value="1"/>
</dbReference>
<feature type="domain" description="Poly(A) RNA polymerase mitochondrial-like central palm" evidence="2">
    <location>
        <begin position="67"/>
        <end position="213"/>
    </location>
</feature>
<feature type="compositionally biased region" description="Basic and acidic residues" evidence="1">
    <location>
        <begin position="440"/>
        <end position="465"/>
    </location>
</feature>
<organism evidence="3">
    <name type="scientific">Triticum urartu</name>
    <name type="common">Red wild einkorn</name>
    <name type="synonym">Crithodium urartu</name>
    <dbReference type="NCBI Taxonomy" id="4572"/>
    <lineage>
        <taxon>Eukaryota</taxon>
        <taxon>Viridiplantae</taxon>
        <taxon>Streptophyta</taxon>
        <taxon>Embryophyta</taxon>
        <taxon>Tracheophyta</taxon>
        <taxon>Spermatophyta</taxon>
        <taxon>Magnoliopsida</taxon>
        <taxon>Liliopsida</taxon>
        <taxon>Poales</taxon>
        <taxon>Poaceae</taxon>
        <taxon>BOP clade</taxon>
        <taxon>Pooideae</taxon>
        <taxon>Triticodae</taxon>
        <taxon>Triticeae</taxon>
        <taxon>Triticinae</taxon>
        <taxon>Triticum</taxon>
    </lineage>
</organism>
<dbReference type="CDD" id="cd05402">
    <property type="entry name" value="NT_PAP_TUTase"/>
    <property type="match status" value="1"/>
</dbReference>
<dbReference type="STRING" id="4572.M7ZLW5"/>
<sequence>MATPAAAPPPFSDATSYSDSGSDGSGDSEEEASPMVWDSQDLRAQAERNDEQLLAAMSVDPGRLPALNDLLLEVYAVLRPKPADYQQRNALVDVFNKMATRIFGNDNGFPVVEAFGSFTMDLFTPKSDLDLSVNFSADIEDQCPRKKKMKVVRKFAKVLYSLQRDGIYCGVLPVVSAKVPIVNVIDRGTGIECDITVENKDGMTRSMIVKLISSLDERFQILSYLVKTWAKIHDVNSPTAQTMSSMSIISLVAFHLQKLNILTAFTMGSADPPSSNIARVLCLVKRKDDEITILFWPLADGSDFASVEKNISLFKGFGSANKESVAELFVTLMSKLLSVESLWEHGLCASNFEASWISKTWKKGVGNLSVEDFLDRSQNFARAVGKAQMQKICTCLVICTSNLTDFMKGHIDASKLKTRLFGRLNPDDLVSRPRPRRGKRDLSPEGRRGIQQERTKRAARHEEPAHQVNATPGTARVATVLPPFRHCRFPGIQSGGAQYVHKPWWPFRIVPSGFGYGISVRLPPRAPHPGPGILGRAPGDLIRPNSGIQLPKQGSLLPTPLRERSASTRRPGSGEDEQLHTAP</sequence>
<dbReference type="EMBL" id="KD058339">
    <property type="protein sequence ID" value="EMS64243.1"/>
    <property type="molecule type" value="Genomic_DNA"/>
</dbReference>
<feature type="region of interest" description="Disordered" evidence="1">
    <location>
        <begin position="529"/>
        <end position="583"/>
    </location>
</feature>
<dbReference type="InterPro" id="IPR043519">
    <property type="entry name" value="NT_sf"/>
</dbReference>
<protein>
    <submittedName>
        <fullName evidence="3">Poly(A) RNA polymerase GLD2-A</fullName>
    </submittedName>
</protein>
<dbReference type="Gene3D" id="1.10.1410.10">
    <property type="match status" value="1"/>
</dbReference>
<dbReference type="Pfam" id="PF22600">
    <property type="entry name" value="MTPAP-like_central"/>
    <property type="match status" value="1"/>
</dbReference>
<feature type="region of interest" description="Disordered" evidence="1">
    <location>
        <begin position="427"/>
        <end position="467"/>
    </location>
</feature>
<evidence type="ECO:0000256" key="1">
    <source>
        <dbReference type="SAM" id="MobiDB-lite"/>
    </source>
</evidence>
<gene>
    <name evidence="3" type="ORF">TRIUR3_00426</name>
</gene>